<dbReference type="GO" id="GO:0004553">
    <property type="term" value="F:hydrolase activity, hydrolyzing O-glycosyl compounds"/>
    <property type="evidence" value="ECO:0007669"/>
    <property type="project" value="InterPro"/>
</dbReference>
<dbReference type="EMBL" id="QRDZ01000004">
    <property type="protein sequence ID" value="RED85558.1"/>
    <property type="molecule type" value="Genomic_DNA"/>
</dbReference>
<evidence type="ECO:0000313" key="3">
    <source>
        <dbReference type="EMBL" id="RED85558.1"/>
    </source>
</evidence>
<dbReference type="PROSITE" id="PS51272">
    <property type="entry name" value="SLH"/>
    <property type="match status" value="3"/>
</dbReference>
<dbReference type="Pfam" id="PF00395">
    <property type="entry name" value="SLH"/>
    <property type="match status" value="3"/>
</dbReference>
<dbReference type="InterPro" id="IPR012334">
    <property type="entry name" value="Pectin_lyas_fold"/>
</dbReference>
<reference evidence="3 4" key="1">
    <citation type="submission" date="2018-07" db="EMBL/GenBank/DDBJ databases">
        <title>Genomic Encyclopedia of Type Strains, Phase III (KMG-III): the genomes of soil and plant-associated and newly described type strains.</title>
        <authorList>
            <person name="Whitman W."/>
        </authorList>
    </citation>
    <scope>NUCLEOTIDE SEQUENCE [LARGE SCALE GENOMIC DNA]</scope>
    <source>
        <strain evidence="3 4">CECT 7287</strain>
    </source>
</reference>
<accession>A0A3D9KGB1</accession>
<dbReference type="GO" id="GO:0030246">
    <property type="term" value="F:carbohydrate binding"/>
    <property type="evidence" value="ECO:0007669"/>
    <property type="project" value="InterPro"/>
</dbReference>
<dbReference type="Gene3D" id="2.160.20.10">
    <property type="entry name" value="Single-stranded right-handed beta-helix, Pectin lyase-like"/>
    <property type="match status" value="1"/>
</dbReference>
<dbReference type="GO" id="GO:0016052">
    <property type="term" value="P:carbohydrate catabolic process"/>
    <property type="evidence" value="ECO:0007669"/>
    <property type="project" value="InterPro"/>
</dbReference>
<proteinExistence type="predicted"/>
<evidence type="ECO:0000256" key="1">
    <source>
        <dbReference type="SAM" id="MobiDB-lite"/>
    </source>
</evidence>
<comment type="caution">
    <text evidence="3">The sequence shown here is derived from an EMBL/GenBank/DDBJ whole genome shotgun (WGS) entry which is preliminary data.</text>
</comment>
<dbReference type="CDD" id="cd09621">
    <property type="entry name" value="CBM9_like_5"/>
    <property type="match status" value="1"/>
</dbReference>
<evidence type="ECO:0000313" key="4">
    <source>
        <dbReference type="Proteomes" id="UP000256977"/>
    </source>
</evidence>
<organism evidence="3 4">
    <name type="scientific">Cohnella phaseoli</name>
    <dbReference type="NCBI Taxonomy" id="456490"/>
    <lineage>
        <taxon>Bacteria</taxon>
        <taxon>Bacillati</taxon>
        <taxon>Bacillota</taxon>
        <taxon>Bacilli</taxon>
        <taxon>Bacillales</taxon>
        <taxon>Paenibacillaceae</taxon>
        <taxon>Cohnella</taxon>
    </lineage>
</organism>
<evidence type="ECO:0000259" key="2">
    <source>
        <dbReference type="PROSITE" id="PS51272"/>
    </source>
</evidence>
<dbReference type="Gene3D" id="2.60.40.1190">
    <property type="match status" value="1"/>
</dbReference>
<feature type="region of interest" description="Disordered" evidence="1">
    <location>
        <begin position="1112"/>
        <end position="1145"/>
    </location>
</feature>
<feature type="domain" description="SLH" evidence="2">
    <location>
        <begin position="1405"/>
        <end position="1460"/>
    </location>
</feature>
<dbReference type="PANTHER" id="PTHR43308">
    <property type="entry name" value="OUTER MEMBRANE PROTEIN ALPHA-RELATED"/>
    <property type="match status" value="1"/>
</dbReference>
<name>A0A3D9KGB1_9BACL</name>
<dbReference type="InterPro" id="IPR051465">
    <property type="entry name" value="Cell_Envelope_Struct_Comp"/>
</dbReference>
<gene>
    <name evidence="3" type="ORF">DFP98_104263</name>
</gene>
<dbReference type="Proteomes" id="UP000256977">
    <property type="component" value="Unassembled WGS sequence"/>
</dbReference>
<dbReference type="InterPro" id="IPR006626">
    <property type="entry name" value="PbH1"/>
</dbReference>
<dbReference type="SMART" id="SM00710">
    <property type="entry name" value="PbH1"/>
    <property type="match status" value="7"/>
</dbReference>
<dbReference type="PANTHER" id="PTHR43308:SF5">
    <property type="entry name" value="S-LAYER PROTEIN _ PEPTIDOGLYCAN ENDO-BETA-N-ACETYLGLUCOSAMINIDASE"/>
    <property type="match status" value="1"/>
</dbReference>
<dbReference type="SUPFAM" id="SSF51126">
    <property type="entry name" value="Pectin lyase-like"/>
    <property type="match status" value="1"/>
</dbReference>
<sequence length="1516" mass="159825">MLIAAGLPAARVSAHPAVTLHDELGDVSKVTDYSTNWTIDGSGASAFDGDATRAVPTNLSAAYIVYSFSDLQDFSVRFYYFADSQATLRFYGSPDGVSWTEIAAVHDTPTSSGDAAWKGVTYSPTSEIAAGTNFFKLEIDGNVINWHTQLGSVALSNITSVPLMIADELADWSKVDSYTANWVFDGSGPANFGGDGTRLVPTADTQESIVYHLHGIKAFSATIHRFADATSDIKFYGSSDGSVWYELAASHDTPVSTGDAAWSGASYTPAAAIPADTNYLKLEVSGDDVTWHTQLGSVTVSNRAASAGQGDFYVDSAGGNDGNDGKTPESAWKTLAKVNEQTFAPGDRILLKAGGIWSGRLQPKGSGTSDSPITLSSYGSGPKPIVNGGGIAGGTVYLINQSHWVIENLEVTNSAPERGDIFREGIFVENAGAGTIEGIRIANNYVHDVSGSFRYAGGDPHAFGGITVYAGGGAGTDRFDGVLIEGNMVERVGRTGIVVWDQIWNGSGFSSENVVIRQNYVKESDSDGILTFGVDGGLIEHNVVEGAGVYSEAGQFNGTAAIWPTRGKNNVVQFNEAFNTYKPEGDGQGFNLDIDTTDSIVQYNYSHDNQGGFILFVDATNTPGTEMGSTNNIVRYNISQNDAKHTFTFAGGVSAGTQIYNNTVYIGTNSNAKIIDHEWDDAGDVNAPYSFKNNLIYNLGSGGYNLPGAGGVFDSNLFYGNHPASEPADANKVTDNPLLVYQGGGAQGWSSVDGYKLRDGSPALGAGAVIPDNGGRDYWGNAISPTSAPNIGAFGGAGLDPSGLPTAPVDDFTPTYQGLSITPKIAADKSGRTSLLLRFANDSESANLSIANIEWSVGALSGKLEKAPAVAAGKSWEYEISLPGLAEGVHYPFSLTADIAGYKPISVTKQIDFNRVLQLTDKRDSVMIDLAKGNLVVEPTFTYSGEDDLSGKLSLRWDNDNLYLTGEIRDDVFSHGSSGIEIFRNDGIQFSIGPGMPGDSGTWYEYGLAMTPNGPEIYRWMAMQGMKTGSVENGRLQIERDEDKKTTSYQLSLPWTELKPIQPREGQSLSFSLLVNDNDGTGRKGYIEWGGGIGGSKDPTLFRSIVLMGPLKEDGNSGSNPGSGSGGVGGGGVPSGSSATVGDGSITVKQPAKGAADILLRVEDVLRALAKADGALNVNVENDGTGSQADGAVVLVPASVIEAMKGKADSLVVHIAGATVSIPQKALAASGASDAKPLSIGLKKTDAASLPEGTREAWKGWPVYEYSLTVDGKSVDSGAEPMTVSVKYALKVGEQPHRIVAYVIGEDGVPVVIANAKYDKVAGVLTFQTTQSGRFGVKHVVSPFSDLAEAKWAMEMIETLAVRGIVSGTPDGKYEPNRSVTRAEFVLSLVRLLQLEKGNGQAAVFSDIGADSEYRAAIEIASALGIVKGKGNGMFGPNDPISREEMATFLFRALPGLKKGDVSFKDQASIGGYARESVQALHAAGLIQGYADGSFKPKGLTTRAEAASVLYRLWNK</sequence>
<dbReference type="InterPro" id="IPR010502">
    <property type="entry name" value="Carb-bd_dom_fam9"/>
</dbReference>
<dbReference type="InterPro" id="IPR001119">
    <property type="entry name" value="SLH_dom"/>
</dbReference>
<dbReference type="Pfam" id="PF06452">
    <property type="entry name" value="CBM9_1"/>
    <property type="match status" value="1"/>
</dbReference>
<protein>
    <submittedName>
        <fullName evidence="3">Carbohydrate binding protein with CBM9 domain</fullName>
    </submittedName>
</protein>
<dbReference type="InterPro" id="IPR011050">
    <property type="entry name" value="Pectin_lyase_fold/virulence"/>
</dbReference>
<feature type="compositionally biased region" description="Gly residues" evidence="1">
    <location>
        <begin position="1121"/>
        <end position="1134"/>
    </location>
</feature>
<dbReference type="SUPFAM" id="SSF49344">
    <property type="entry name" value="CBD9-like"/>
    <property type="match status" value="1"/>
</dbReference>
<keyword evidence="4" id="KW-1185">Reference proteome</keyword>
<feature type="domain" description="SLH" evidence="2">
    <location>
        <begin position="1461"/>
        <end position="1516"/>
    </location>
</feature>
<feature type="domain" description="SLH" evidence="2">
    <location>
        <begin position="1340"/>
        <end position="1403"/>
    </location>
</feature>